<dbReference type="EMBL" id="QAPG01000038">
    <property type="protein sequence ID" value="TDZ35680.1"/>
    <property type="molecule type" value="Genomic_DNA"/>
</dbReference>
<evidence type="ECO:0000256" key="4">
    <source>
        <dbReference type="PIRSR" id="PIRSR006278-1"/>
    </source>
</evidence>
<dbReference type="PANTHER" id="PTHR43780">
    <property type="entry name" value="1-AMINOCYCLOPROPANE-1-CARBOXYLATE DEAMINASE-RELATED"/>
    <property type="match status" value="1"/>
</dbReference>
<dbReference type="PANTHER" id="PTHR43780:SF2">
    <property type="entry name" value="1-AMINOCYCLOPROPANE-1-CARBOXYLATE DEAMINASE-RELATED"/>
    <property type="match status" value="1"/>
</dbReference>
<evidence type="ECO:0000256" key="3">
    <source>
        <dbReference type="ARBA" id="ARBA00022898"/>
    </source>
</evidence>
<accession>A0A4R8QDC9</accession>
<feature type="modified residue" description="N6-(pyridoxal phosphate)lysine" evidence="5">
    <location>
        <position position="63"/>
    </location>
</feature>
<dbReference type="GO" id="GO:0019148">
    <property type="term" value="F:D-cysteine desulfhydrase activity"/>
    <property type="evidence" value="ECO:0007669"/>
    <property type="project" value="TreeGrafter"/>
</dbReference>
<dbReference type="Proteomes" id="UP000295083">
    <property type="component" value="Unassembled WGS sequence"/>
</dbReference>
<gene>
    <name evidence="7" type="primary">acdS-0</name>
    <name evidence="7" type="ORF">C8035_v007198</name>
</gene>
<name>A0A4R8QDC9_9PEZI</name>
<dbReference type="InterPro" id="IPR036052">
    <property type="entry name" value="TrpB-like_PALP_sf"/>
</dbReference>
<dbReference type="PIRSF" id="PIRSF006278">
    <property type="entry name" value="ACCD_DCysDesulf"/>
    <property type="match status" value="1"/>
</dbReference>
<feature type="domain" description="Tryptophan synthase beta chain-like PALP" evidence="6">
    <location>
        <begin position="20"/>
        <end position="343"/>
    </location>
</feature>
<dbReference type="Pfam" id="PF00291">
    <property type="entry name" value="PALP"/>
    <property type="match status" value="1"/>
</dbReference>
<proteinExistence type="inferred from homology"/>
<evidence type="ECO:0000256" key="5">
    <source>
        <dbReference type="PIRSR" id="PIRSR006278-2"/>
    </source>
</evidence>
<keyword evidence="8" id="KW-1185">Reference proteome</keyword>
<comment type="cofactor">
    <cofactor evidence="1">
        <name>pyridoxal 5'-phosphate</name>
        <dbReference type="ChEBI" id="CHEBI:597326"/>
    </cofactor>
</comment>
<comment type="caution">
    <text evidence="7">The sequence shown here is derived from an EMBL/GenBank/DDBJ whole genome shotgun (WGS) entry which is preliminary data.</text>
</comment>
<organism evidence="7 8">
    <name type="scientific">Colletotrichum spinosum</name>
    <dbReference type="NCBI Taxonomy" id="1347390"/>
    <lineage>
        <taxon>Eukaryota</taxon>
        <taxon>Fungi</taxon>
        <taxon>Dikarya</taxon>
        <taxon>Ascomycota</taxon>
        <taxon>Pezizomycotina</taxon>
        <taxon>Sordariomycetes</taxon>
        <taxon>Hypocreomycetidae</taxon>
        <taxon>Glomerellales</taxon>
        <taxon>Glomerellaceae</taxon>
        <taxon>Colletotrichum</taxon>
        <taxon>Colletotrichum orbiculare species complex</taxon>
    </lineage>
</organism>
<protein>
    <submittedName>
        <fullName evidence="7">1-aminocyclopropane-1-carboxylate deaminase</fullName>
    </submittedName>
</protein>
<dbReference type="SUPFAM" id="SSF53686">
    <property type="entry name" value="Tryptophan synthase beta subunit-like PLP-dependent enzymes"/>
    <property type="match status" value="1"/>
</dbReference>
<dbReference type="InterPro" id="IPR027278">
    <property type="entry name" value="ACCD_DCysDesulf"/>
</dbReference>
<dbReference type="InterPro" id="IPR001926">
    <property type="entry name" value="TrpB-like_PALP"/>
</dbReference>
<keyword evidence="3 5" id="KW-0663">Pyridoxal phosphate</keyword>
<comment type="similarity">
    <text evidence="2">Belongs to the ACC deaminase/D-cysteine desulfhydrase family.</text>
</comment>
<evidence type="ECO:0000313" key="7">
    <source>
        <dbReference type="EMBL" id="TDZ35680.1"/>
    </source>
</evidence>
<dbReference type="AlphaFoldDB" id="A0A4R8QDC9"/>
<reference evidence="7 8" key="1">
    <citation type="submission" date="2018-11" db="EMBL/GenBank/DDBJ databases">
        <title>Genome sequence and assembly of Colletotrichum spinosum.</title>
        <authorList>
            <person name="Gan P."/>
            <person name="Shirasu K."/>
        </authorList>
    </citation>
    <scope>NUCLEOTIDE SEQUENCE [LARGE SCALE GENOMIC DNA]</scope>
    <source>
        <strain evidence="7 8">CBS 515.97</strain>
    </source>
</reference>
<evidence type="ECO:0000256" key="1">
    <source>
        <dbReference type="ARBA" id="ARBA00001933"/>
    </source>
</evidence>
<dbReference type="Gene3D" id="3.40.50.1100">
    <property type="match status" value="2"/>
</dbReference>
<evidence type="ECO:0000313" key="8">
    <source>
        <dbReference type="Proteomes" id="UP000295083"/>
    </source>
</evidence>
<evidence type="ECO:0000256" key="2">
    <source>
        <dbReference type="ARBA" id="ARBA00008639"/>
    </source>
</evidence>
<feature type="active site" description="Nucleophile" evidence="4">
    <location>
        <position position="90"/>
    </location>
</feature>
<evidence type="ECO:0000259" key="6">
    <source>
        <dbReference type="Pfam" id="PF00291"/>
    </source>
</evidence>
<sequence length="355" mass="37658">MVLLPEPFASLERVPLLFDTPSPLHPLPRLSEHVRNTTYTHAPLQIWAKREDCSSGIGLGGNKIRKLEYVFPSPLSGGCDTVVTTGGVQSNHMRQVVAVANRLGLKTVLVPQSPPKPDPEAYDVGGNVQVNKILGAEYTAPGLSLEDAAESLRRNGKKPYVIAPGASSHLCGGLGFARWAFEVVEQEQSLGVFFDYVVVPVASGGTIGGMLAGFKLADRLQSASSGDPATKRRERNVIGIDTYNKPAGVLEALILEISQRTARLIGLEDGAVRPEDVVLDTRYNAGTHSGWSQLTAEAVKLLAQTEGVISDPIYSGRALGAILAKARLGEFEGGGNVLFVHTGGQAALSAFPAMN</sequence>